<protein>
    <submittedName>
        <fullName evidence="2">Uncharacterized protein</fullName>
    </submittedName>
</protein>
<name>A0AAJ0C7X4_9PEZI</name>
<accession>A0AAJ0C7X4</accession>
<evidence type="ECO:0000256" key="1">
    <source>
        <dbReference type="SAM" id="SignalP"/>
    </source>
</evidence>
<dbReference type="RefSeq" id="XP_060287829.1">
    <property type="nucleotide sequence ID" value="XM_060422227.1"/>
</dbReference>
<evidence type="ECO:0000313" key="2">
    <source>
        <dbReference type="EMBL" id="KAK1771616.1"/>
    </source>
</evidence>
<keyword evidence="1" id="KW-0732">Signal</keyword>
<dbReference type="GeneID" id="85305414"/>
<reference evidence="2" key="1">
    <citation type="submission" date="2023-06" db="EMBL/GenBank/DDBJ databases">
        <title>Genome-scale phylogeny and comparative genomics of the fungal order Sordariales.</title>
        <authorList>
            <consortium name="Lawrence Berkeley National Laboratory"/>
            <person name="Hensen N."/>
            <person name="Bonometti L."/>
            <person name="Westerberg I."/>
            <person name="Brannstrom I.O."/>
            <person name="Guillou S."/>
            <person name="Cros-Aarteil S."/>
            <person name="Calhoun S."/>
            <person name="Haridas S."/>
            <person name="Kuo A."/>
            <person name="Mondo S."/>
            <person name="Pangilinan J."/>
            <person name="Riley R."/>
            <person name="Labutti K."/>
            <person name="Andreopoulos B."/>
            <person name="Lipzen A."/>
            <person name="Chen C."/>
            <person name="Yanf M."/>
            <person name="Daum C."/>
            <person name="Ng V."/>
            <person name="Clum A."/>
            <person name="Steindorff A."/>
            <person name="Ohm R."/>
            <person name="Martin F."/>
            <person name="Silar P."/>
            <person name="Natvig D."/>
            <person name="Lalanne C."/>
            <person name="Gautier V."/>
            <person name="Ament-Velasquez S.L."/>
            <person name="Kruys A."/>
            <person name="Hutchinson M.I."/>
            <person name="Powell A.J."/>
            <person name="Barry K."/>
            <person name="Miller A.N."/>
            <person name="Grigoriev I.V."/>
            <person name="Debuchy R."/>
            <person name="Gladieux P."/>
            <person name="Thoren M.H."/>
            <person name="Johannesson H."/>
        </authorList>
    </citation>
    <scope>NUCLEOTIDE SEQUENCE</scope>
    <source>
        <strain evidence="2">8032-3</strain>
    </source>
</reference>
<gene>
    <name evidence="2" type="ORF">QBC33DRAFT_158666</name>
</gene>
<evidence type="ECO:0000313" key="3">
    <source>
        <dbReference type="Proteomes" id="UP001244011"/>
    </source>
</evidence>
<sequence>MRFLPIATAAVLAGSATAIPTPEQGDAKPAFEISFTYVNGTFTDVFPVPDSLEVQVLNSGDPVANVFFQPPATGVFGRCTLLEPDRQGLGVIEFSKPTIRSVEPAAVIGFVQCNSE</sequence>
<feature type="signal peptide" evidence="1">
    <location>
        <begin position="1"/>
        <end position="18"/>
    </location>
</feature>
<dbReference type="AlphaFoldDB" id="A0AAJ0C7X4"/>
<keyword evidence="3" id="KW-1185">Reference proteome</keyword>
<dbReference type="EMBL" id="MU838998">
    <property type="protein sequence ID" value="KAK1771616.1"/>
    <property type="molecule type" value="Genomic_DNA"/>
</dbReference>
<comment type="caution">
    <text evidence="2">The sequence shown here is derived from an EMBL/GenBank/DDBJ whole genome shotgun (WGS) entry which is preliminary data.</text>
</comment>
<proteinExistence type="predicted"/>
<organism evidence="2 3">
    <name type="scientific">Phialemonium atrogriseum</name>
    <dbReference type="NCBI Taxonomy" id="1093897"/>
    <lineage>
        <taxon>Eukaryota</taxon>
        <taxon>Fungi</taxon>
        <taxon>Dikarya</taxon>
        <taxon>Ascomycota</taxon>
        <taxon>Pezizomycotina</taxon>
        <taxon>Sordariomycetes</taxon>
        <taxon>Sordariomycetidae</taxon>
        <taxon>Cephalothecales</taxon>
        <taxon>Cephalothecaceae</taxon>
        <taxon>Phialemonium</taxon>
    </lineage>
</organism>
<dbReference type="Proteomes" id="UP001244011">
    <property type="component" value="Unassembled WGS sequence"/>
</dbReference>
<feature type="chain" id="PRO_5042563759" evidence="1">
    <location>
        <begin position="19"/>
        <end position="116"/>
    </location>
</feature>